<gene>
    <name evidence="1" type="ORF">ACFPZN_25080</name>
</gene>
<comment type="caution">
    <text evidence="1">The sequence shown here is derived from an EMBL/GenBank/DDBJ whole genome shotgun (WGS) entry which is preliminary data.</text>
</comment>
<protein>
    <submittedName>
        <fullName evidence="1">Uncharacterized protein</fullName>
    </submittedName>
</protein>
<dbReference type="Proteomes" id="UP001596074">
    <property type="component" value="Unassembled WGS sequence"/>
</dbReference>
<evidence type="ECO:0000313" key="2">
    <source>
        <dbReference type="Proteomes" id="UP001596074"/>
    </source>
</evidence>
<sequence length="104" mass="11063">MTQTPADGQGIAEFYGWAPPQIYGWDVPGCGAGGVTDSVQRAAGRVQDELETAPAGTTGSVRRLHIAGHEYRDGGLISYARRDPEGVTWRTADDTDEQVPESGT</sequence>
<evidence type="ECO:0000313" key="1">
    <source>
        <dbReference type="EMBL" id="MFC5748903.1"/>
    </source>
</evidence>
<dbReference type="RefSeq" id="WP_378284601.1">
    <property type="nucleotide sequence ID" value="NZ_JBHSON010000037.1"/>
</dbReference>
<reference evidence="2" key="1">
    <citation type="journal article" date="2019" name="Int. J. Syst. Evol. Microbiol.">
        <title>The Global Catalogue of Microorganisms (GCM) 10K type strain sequencing project: providing services to taxonomists for standard genome sequencing and annotation.</title>
        <authorList>
            <consortium name="The Broad Institute Genomics Platform"/>
            <consortium name="The Broad Institute Genome Sequencing Center for Infectious Disease"/>
            <person name="Wu L."/>
            <person name="Ma J."/>
        </authorList>
    </citation>
    <scope>NUCLEOTIDE SEQUENCE [LARGE SCALE GENOMIC DNA]</scope>
    <source>
        <strain evidence="2">KCTC 42087</strain>
    </source>
</reference>
<keyword evidence="2" id="KW-1185">Reference proteome</keyword>
<accession>A0ABW1A254</accession>
<dbReference type="EMBL" id="JBHSON010000037">
    <property type="protein sequence ID" value="MFC5748903.1"/>
    <property type="molecule type" value="Genomic_DNA"/>
</dbReference>
<name>A0ABW1A254_9ACTN</name>
<organism evidence="1 2">
    <name type="scientific">Actinomadura rugatobispora</name>
    <dbReference type="NCBI Taxonomy" id="1994"/>
    <lineage>
        <taxon>Bacteria</taxon>
        <taxon>Bacillati</taxon>
        <taxon>Actinomycetota</taxon>
        <taxon>Actinomycetes</taxon>
        <taxon>Streptosporangiales</taxon>
        <taxon>Thermomonosporaceae</taxon>
        <taxon>Actinomadura</taxon>
    </lineage>
</organism>
<proteinExistence type="predicted"/>